<comment type="caution">
    <text evidence="3">The sequence shown here is derived from an EMBL/GenBank/DDBJ whole genome shotgun (WGS) entry which is preliminary data.</text>
</comment>
<dbReference type="PANTHER" id="PTHR43566:SF2">
    <property type="entry name" value="DUF4143 DOMAIN-CONTAINING PROTEIN"/>
    <property type="match status" value="1"/>
</dbReference>
<dbReference type="PANTHER" id="PTHR43566">
    <property type="entry name" value="CONSERVED PROTEIN"/>
    <property type="match status" value="1"/>
</dbReference>
<evidence type="ECO:0000313" key="3">
    <source>
        <dbReference type="EMBL" id="SHI79257.1"/>
    </source>
</evidence>
<dbReference type="EMBL" id="FQYL01000005">
    <property type="protein sequence ID" value="SHI79257.1"/>
    <property type="molecule type" value="Genomic_DNA"/>
</dbReference>
<proteinExistence type="predicted"/>
<dbReference type="InterPro" id="IPR025420">
    <property type="entry name" value="DUF4143"/>
</dbReference>
<reference evidence="3 4" key="1">
    <citation type="submission" date="2016-11" db="EMBL/GenBank/DDBJ databases">
        <authorList>
            <person name="Varghese N."/>
            <person name="Submissions S."/>
        </authorList>
    </citation>
    <scope>NUCLEOTIDE SEQUENCE [LARGE SCALE GENOMIC DNA]</scope>
    <source>
        <strain evidence="3 4">PA</strain>
    </source>
</reference>
<protein>
    <recommendedName>
        <fullName evidence="5">AAA+ ATPase domain-containing protein</fullName>
    </recommendedName>
</protein>
<feature type="domain" description="DUF4143" evidence="2">
    <location>
        <begin position="186"/>
        <end position="346"/>
    </location>
</feature>
<organism evidence="3 4">
    <name type="scientific">Actinomyces denticolens</name>
    <dbReference type="NCBI Taxonomy" id="52767"/>
    <lineage>
        <taxon>Bacteria</taxon>
        <taxon>Bacillati</taxon>
        <taxon>Actinomycetota</taxon>
        <taxon>Actinomycetes</taxon>
        <taxon>Actinomycetales</taxon>
        <taxon>Actinomycetaceae</taxon>
        <taxon>Actinomyces</taxon>
    </lineage>
</organism>
<evidence type="ECO:0000259" key="2">
    <source>
        <dbReference type="Pfam" id="PF13635"/>
    </source>
</evidence>
<dbReference type="SUPFAM" id="SSF52540">
    <property type="entry name" value="P-loop containing nucleoside triphosphate hydrolases"/>
    <property type="match status" value="1"/>
</dbReference>
<evidence type="ECO:0008006" key="5">
    <source>
        <dbReference type="Google" id="ProtNLM"/>
    </source>
</evidence>
<dbReference type="InterPro" id="IPR041682">
    <property type="entry name" value="AAA_14"/>
</dbReference>
<dbReference type="Pfam" id="PF13635">
    <property type="entry name" value="DUF4143"/>
    <property type="match status" value="1"/>
</dbReference>
<dbReference type="Proteomes" id="UP000184390">
    <property type="component" value="Unassembled WGS sequence"/>
</dbReference>
<dbReference type="InterPro" id="IPR027417">
    <property type="entry name" value="P-loop_NTPase"/>
</dbReference>
<evidence type="ECO:0000259" key="1">
    <source>
        <dbReference type="Pfam" id="PF13173"/>
    </source>
</evidence>
<sequence length="408" mass="44517">MLAAFPCIVVQGARQVGKSTISTMLADDRATVLSLDDDDARHALQADARAFLEGREGTLILDEAQRMPDILLAVKASIDRDRRPGRFILTGSADLLRVKGVGDSLAGRAVDLPLRPLSEGEKRGLQDDFVGAVVSGGIDVRGLRSQWGRADYLAALETGGYPELQELPDRMRSLWVEAYLNRLLSRDAASVPGGSNPARLGTLLRLLAANQSGELVKARLAQAAGLSESMVSNYLDALSSVYLIDRLPPWTSSLTRRETGRHKVSIIDSALAMHLTSQSAASLLPPEKDAIGPLLEGFVTSQLLAQQGWSEQRFRLHHYRDRGGREVDVIVELPDGRVIGIEVKASSSYRAEQFRGLSYLKEVLGDRFIVGIVLGTAPEGYQFADRLWGMPISTLWSHCLGSRAHQRT</sequence>
<dbReference type="Pfam" id="PF13173">
    <property type="entry name" value="AAA_14"/>
    <property type="match status" value="1"/>
</dbReference>
<keyword evidence="4" id="KW-1185">Reference proteome</keyword>
<accession>A0ABY1I926</accession>
<evidence type="ECO:0000313" key="4">
    <source>
        <dbReference type="Proteomes" id="UP000184390"/>
    </source>
</evidence>
<name>A0ABY1I926_9ACTO</name>
<feature type="domain" description="AAA" evidence="1">
    <location>
        <begin position="6"/>
        <end position="121"/>
    </location>
</feature>
<gene>
    <name evidence="3" type="ORF">SAMN05216246_10523</name>
</gene>